<evidence type="ECO:0000256" key="5">
    <source>
        <dbReference type="ARBA" id="ARBA00023180"/>
    </source>
</evidence>
<evidence type="ECO:0000256" key="7">
    <source>
        <dbReference type="SAM" id="Phobius"/>
    </source>
</evidence>
<dbReference type="Pfam" id="PF03227">
    <property type="entry name" value="GILT"/>
    <property type="match status" value="1"/>
</dbReference>
<dbReference type="EMBL" id="VYYT01000884">
    <property type="protein sequence ID" value="KAK2728249.1"/>
    <property type="molecule type" value="Genomic_DNA"/>
</dbReference>
<reference evidence="8" key="1">
    <citation type="submission" date="2023-02" db="EMBL/GenBank/DDBJ databases">
        <title>Colletotrichum kahawae CIFC_Que2 genome sequencing and assembly.</title>
        <authorList>
            <person name="Baroncelli R."/>
        </authorList>
    </citation>
    <scope>NUCLEOTIDE SEQUENCE</scope>
    <source>
        <strain evidence="8">CIFC_Que2</strain>
    </source>
</reference>
<comment type="similarity">
    <text evidence="2">Belongs to the GILT family.</text>
</comment>
<keyword evidence="3" id="KW-0964">Secreted</keyword>
<keyword evidence="7" id="KW-0472">Membrane</keyword>
<name>A0AAE0CWV5_COLKA</name>
<organism evidence="8 9">
    <name type="scientific">Colletotrichum kahawae</name>
    <name type="common">Coffee berry disease fungus</name>
    <dbReference type="NCBI Taxonomy" id="34407"/>
    <lineage>
        <taxon>Eukaryota</taxon>
        <taxon>Fungi</taxon>
        <taxon>Dikarya</taxon>
        <taxon>Ascomycota</taxon>
        <taxon>Pezizomycotina</taxon>
        <taxon>Sordariomycetes</taxon>
        <taxon>Hypocreomycetidae</taxon>
        <taxon>Glomerellales</taxon>
        <taxon>Glomerellaceae</taxon>
        <taxon>Colletotrichum</taxon>
        <taxon>Colletotrichum gloeosporioides species complex</taxon>
    </lineage>
</organism>
<comment type="subcellular location">
    <subcellularLocation>
        <location evidence="1">Secreted</location>
    </subcellularLocation>
</comment>
<proteinExistence type="inferred from homology"/>
<dbReference type="AlphaFoldDB" id="A0AAE0CWV5"/>
<dbReference type="GO" id="GO:0005576">
    <property type="term" value="C:extracellular region"/>
    <property type="evidence" value="ECO:0007669"/>
    <property type="project" value="UniProtKB-SubCell"/>
</dbReference>
<keyword evidence="5" id="KW-0325">Glycoprotein</keyword>
<sequence>MDEKQAYYTANANPPPPPNMSGRLVRRKNLWPVALVVLVFFYGFWGYVVGQPTIPRARFIPQQAPVVAENAKLVPLEAHIMSKCPDARDCLRDLVLPTMMKTYQKVNFTLSYIGTPTENDGIDCKHGPSECMGNIIELCAANLYPDPKINLGFTMCLTREYQAIPERSLVEDCALEHAIDIKELNDCATQDDGALGLGMLRDSVRRSKDAGVTKSCTVRLDNEIYCIRDGGEWKDCPHGSGVNDLVIAIEKLHRSCIAKRNLFHARLLVVAPHGLERLRDAVEPDGLAHSLRRARLELHVHDVDVEVVVRRLVVHVELQLVRLDLGVLHDRRGEQLGLHVPQPGDVLAAQVAQGPDVAALDEGEQVQRVDGLAVPVEVWYQQEALVVGGGAQLRAVDDVLDLGAALDDVVDPVEAALVALALHEGPHGGGVDVRRLGDEADALLAVLFDVRLGAGVDEVDLEVGEGGVR</sequence>
<keyword evidence="7" id="KW-0812">Transmembrane</keyword>
<evidence type="ECO:0000313" key="8">
    <source>
        <dbReference type="EMBL" id="KAK2728249.1"/>
    </source>
</evidence>
<protein>
    <submittedName>
        <fullName evidence="8">Gamma interferon inducible lysosomal thiol reductase</fullName>
    </submittedName>
</protein>
<accession>A0AAE0CWV5</accession>
<comment type="caution">
    <text evidence="8">The sequence shown here is derived from an EMBL/GenBank/DDBJ whole genome shotgun (WGS) entry which is preliminary data.</text>
</comment>
<gene>
    <name evidence="8" type="ORF">CKAH01_11144</name>
</gene>
<dbReference type="PANTHER" id="PTHR13234">
    <property type="entry name" value="GAMMA-INTERFERON INDUCIBLE LYSOSOMAL THIOL REDUCTASE GILT"/>
    <property type="match status" value="1"/>
</dbReference>
<dbReference type="Proteomes" id="UP001281614">
    <property type="component" value="Unassembled WGS sequence"/>
</dbReference>
<dbReference type="PANTHER" id="PTHR13234:SF8">
    <property type="entry name" value="GAMMA-INTERFERON-INDUCIBLE LYSOSOMAL THIOL REDUCTASE"/>
    <property type="match status" value="1"/>
</dbReference>
<dbReference type="GO" id="GO:0016671">
    <property type="term" value="F:oxidoreductase activity, acting on a sulfur group of donors, disulfide as acceptor"/>
    <property type="evidence" value="ECO:0007669"/>
    <property type="project" value="InterPro"/>
</dbReference>
<dbReference type="InterPro" id="IPR004911">
    <property type="entry name" value="Interferon-induced_GILT"/>
</dbReference>
<keyword evidence="7" id="KW-1133">Transmembrane helix</keyword>
<evidence type="ECO:0000256" key="2">
    <source>
        <dbReference type="ARBA" id="ARBA00005679"/>
    </source>
</evidence>
<feature type="region of interest" description="Disordered" evidence="6">
    <location>
        <begin position="1"/>
        <end position="20"/>
    </location>
</feature>
<feature type="transmembrane region" description="Helical" evidence="7">
    <location>
        <begin position="30"/>
        <end position="48"/>
    </location>
</feature>
<keyword evidence="4" id="KW-0732">Signal</keyword>
<evidence type="ECO:0000256" key="4">
    <source>
        <dbReference type="ARBA" id="ARBA00022729"/>
    </source>
</evidence>
<evidence type="ECO:0000313" key="9">
    <source>
        <dbReference type="Proteomes" id="UP001281614"/>
    </source>
</evidence>
<evidence type="ECO:0000256" key="6">
    <source>
        <dbReference type="SAM" id="MobiDB-lite"/>
    </source>
</evidence>
<keyword evidence="9" id="KW-1185">Reference proteome</keyword>
<evidence type="ECO:0000256" key="3">
    <source>
        <dbReference type="ARBA" id="ARBA00022525"/>
    </source>
</evidence>
<evidence type="ECO:0000256" key="1">
    <source>
        <dbReference type="ARBA" id="ARBA00004613"/>
    </source>
</evidence>